<name>A0A1H7FIJ1_9SPHI</name>
<dbReference type="EMBL" id="FNZR01000001">
    <property type="protein sequence ID" value="SEK23940.1"/>
    <property type="molecule type" value="Genomic_DNA"/>
</dbReference>
<evidence type="ECO:0000313" key="1">
    <source>
        <dbReference type="EMBL" id="SEK23940.1"/>
    </source>
</evidence>
<evidence type="ECO:0000313" key="2">
    <source>
        <dbReference type="Proteomes" id="UP000198916"/>
    </source>
</evidence>
<proteinExistence type="predicted"/>
<gene>
    <name evidence="1" type="ORF">SAMN05421740_101310</name>
</gene>
<dbReference type="OrthoDB" id="799706at2"/>
<protein>
    <submittedName>
        <fullName evidence="1">Uncharacterized protein</fullName>
    </submittedName>
</protein>
<keyword evidence="2" id="KW-1185">Reference proteome</keyword>
<reference evidence="2" key="1">
    <citation type="submission" date="2016-10" db="EMBL/GenBank/DDBJ databases">
        <authorList>
            <person name="Varghese N."/>
            <person name="Submissions S."/>
        </authorList>
    </citation>
    <scope>NUCLEOTIDE SEQUENCE [LARGE SCALE GENOMIC DNA]</scope>
    <source>
        <strain evidence="2">Jip14</strain>
    </source>
</reference>
<sequence length="78" mass="9186">MVMLPCRHPILDSPLSELHGLSPDFIRKSKQLGFDNIRQMTDRGWVELTRMKGFDYCWFNELVRYMNAHGLLNMLEDG</sequence>
<dbReference type="Proteomes" id="UP000198916">
    <property type="component" value="Unassembled WGS sequence"/>
</dbReference>
<dbReference type="AlphaFoldDB" id="A0A1H7FIJ1"/>
<dbReference type="RefSeq" id="WP_143053765.1">
    <property type="nucleotide sequence ID" value="NZ_FNZR01000001.1"/>
</dbReference>
<accession>A0A1H7FIJ1</accession>
<organism evidence="1 2">
    <name type="scientific">Parapedobacter koreensis</name>
    <dbReference type="NCBI Taxonomy" id="332977"/>
    <lineage>
        <taxon>Bacteria</taxon>
        <taxon>Pseudomonadati</taxon>
        <taxon>Bacteroidota</taxon>
        <taxon>Sphingobacteriia</taxon>
        <taxon>Sphingobacteriales</taxon>
        <taxon>Sphingobacteriaceae</taxon>
        <taxon>Parapedobacter</taxon>
    </lineage>
</organism>